<proteinExistence type="predicted"/>
<feature type="compositionally biased region" description="Basic and acidic residues" evidence="1">
    <location>
        <begin position="570"/>
        <end position="580"/>
    </location>
</feature>
<evidence type="ECO:0000313" key="3">
    <source>
        <dbReference type="Proteomes" id="UP000008631"/>
    </source>
</evidence>
<evidence type="ECO:0000256" key="1">
    <source>
        <dbReference type="SAM" id="MobiDB-lite"/>
    </source>
</evidence>
<reference key="1">
    <citation type="submission" date="2010-11" db="EMBL/GenBank/DDBJ databases">
        <title>The complete sequence of chromosome of Isophaera pallida ATCC 43644.</title>
        <authorList>
            <consortium name="US DOE Joint Genome Institute (JGI-PGF)"/>
            <person name="Lucas S."/>
            <person name="Copeland A."/>
            <person name="Lapidus A."/>
            <person name="Bruce D."/>
            <person name="Goodwin L."/>
            <person name="Pitluck S."/>
            <person name="Kyrpides N."/>
            <person name="Mavromatis K."/>
            <person name="Pagani I."/>
            <person name="Ivanova N."/>
            <person name="Saunders E."/>
            <person name="Brettin T."/>
            <person name="Detter J.C."/>
            <person name="Han C."/>
            <person name="Tapia R."/>
            <person name="Land M."/>
            <person name="Hauser L."/>
            <person name="Markowitz V."/>
            <person name="Cheng J.-F."/>
            <person name="Hugenholtz P."/>
            <person name="Woyke T."/>
            <person name="Wu D."/>
            <person name="Eisen J.A."/>
        </authorList>
    </citation>
    <scope>NUCLEOTIDE SEQUENCE</scope>
    <source>
        <strain>ATCC 43644</strain>
    </source>
</reference>
<organism evidence="2 3">
    <name type="scientific">Isosphaera pallida (strain ATCC 43644 / DSM 9630 / IS1B)</name>
    <dbReference type="NCBI Taxonomy" id="575540"/>
    <lineage>
        <taxon>Bacteria</taxon>
        <taxon>Pseudomonadati</taxon>
        <taxon>Planctomycetota</taxon>
        <taxon>Planctomycetia</taxon>
        <taxon>Isosphaerales</taxon>
        <taxon>Isosphaeraceae</taxon>
        <taxon>Isosphaera</taxon>
    </lineage>
</organism>
<accession>E8R3D2</accession>
<dbReference type="EMBL" id="CP002353">
    <property type="protein sequence ID" value="ADV63642.1"/>
    <property type="molecule type" value="Genomic_DNA"/>
</dbReference>
<dbReference type="eggNOG" id="COG1842">
    <property type="taxonomic scope" value="Bacteria"/>
</dbReference>
<sequence length="587" mass="65231">MPAAFRPHIANPSRHPAWIIPRALRRCWAIGPVVLAGALMMWSVAAPVLATPSNRAIPPQITSPALQPPESASADSSSEMPINLRPYRIRAWISFDPALRFGLAQRRRLLDDWMSQIDRFIGSPWQVVVDPDPGPLAGYDDLATLDPARLVWFAHPASPESDVAAKAASADGPPPVEPQPTPPLWSQAAVWASADSAQRHDRFDKIWVMRAAPLGAGLGIEARELDLATGRFGPVFRRSCLQMPDAARALMNASVAIFAPFAQVKRQRGGSALLTIQAAGITPASPLGRFVTRGTPFQPFRVFLNPDKSIKQIQEIPYSYLNVEQVDFTGATAKSVSAFVDPLSGRSRTRLSFVGLGVKANDQPTPIQFVDRQSGQPLAGYKLQALDIQRGITQPVGQSRRDGIVPISPRLFPGLWRFQLVAGEVEPLAEFVLIPGETQNLRTLKVDPKLEAMEVHARLNRMTDRIVDLVAQRNRLKTLMDLRLAEDRYDETQALLEELAQLPSPKTFRDELAQLKAECLERQNQENKKPPTQRRTILTRMVQKRFIDVQGLIDSHLSDAPFEELAEQLQDQRREAQRKADVKKRRG</sequence>
<feature type="region of interest" description="Disordered" evidence="1">
    <location>
        <begin position="568"/>
        <end position="587"/>
    </location>
</feature>
<dbReference type="HOGENOM" id="CLU_464439_0_0_0"/>
<dbReference type="Proteomes" id="UP000008631">
    <property type="component" value="Chromosome"/>
</dbReference>
<dbReference type="KEGG" id="ipa:Isop_3077"/>
<dbReference type="AlphaFoldDB" id="E8R3D2"/>
<reference evidence="2 3" key="2">
    <citation type="journal article" date="2011" name="Stand. Genomic Sci.">
        <title>Complete genome sequence of Isosphaera pallida type strain (IS1B).</title>
        <authorList>
            <consortium name="US DOE Joint Genome Institute (JGI-PGF)"/>
            <person name="Goker M."/>
            <person name="Cleland D."/>
            <person name="Saunders E."/>
            <person name="Lapidus A."/>
            <person name="Nolan M."/>
            <person name="Lucas S."/>
            <person name="Hammon N."/>
            <person name="Deshpande S."/>
            <person name="Cheng J.F."/>
            <person name="Tapia R."/>
            <person name="Han C."/>
            <person name="Goodwin L."/>
            <person name="Pitluck S."/>
            <person name="Liolios K."/>
            <person name="Pagani I."/>
            <person name="Ivanova N."/>
            <person name="Mavromatis K."/>
            <person name="Pati A."/>
            <person name="Chen A."/>
            <person name="Palaniappan K."/>
            <person name="Land M."/>
            <person name="Hauser L."/>
            <person name="Chang Y.J."/>
            <person name="Jeffries C.D."/>
            <person name="Detter J.C."/>
            <person name="Beck B."/>
            <person name="Woyke T."/>
            <person name="Bristow J."/>
            <person name="Eisen J.A."/>
            <person name="Markowitz V."/>
            <person name="Hugenholtz P."/>
            <person name="Kyrpides N.C."/>
            <person name="Klenk H.P."/>
        </authorList>
    </citation>
    <scope>NUCLEOTIDE SEQUENCE [LARGE SCALE GENOMIC DNA]</scope>
    <source>
        <strain evidence="3">ATCC 43644 / DSM 9630 / IS1B</strain>
    </source>
</reference>
<protein>
    <submittedName>
        <fullName evidence="2">Uncharacterized protein</fullName>
    </submittedName>
</protein>
<keyword evidence="3" id="KW-1185">Reference proteome</keyword>
<dbReference type="InParanoid" id="E8R3D2"/>
<dbReference type="STRING" id="575540.Isop_3077"/>
<dbReference type="RefSeq" id="WP_013565930.1">
    <property type="nucleotide sequence ID" value="NC_014962.1"/>
</dbReference>
<gene>
    <name evidence="2" type="ordered locus">Isop_3077</name>
</gene>
<name>E8R3D2_ISOPI</name>
<evidence type="ECO:0000313" key="2">
    <source>
        <dbReference type="EMBL" id="ADV63642.1"/>
    </source>
</evidence>
<dbReference type="OrthoDB" id="248583at2"/>
<feature type="compositionally biased region" description="Low complexity" evidence="1">
    <location>
        <begin position="68"/>
        <end position="79"/>
    </location>
</feature>
<feature type="region of interest" description="Disordered" evidence="1">
    <location>
        <begin position="59"/>
        <end position="79"/>
    </location>
</feature>